<accession>A0A1F8EI27</accession>
<gene>
    <name evidence="5" type="ORF">A2650_03755</name>
</gene>
<keyword evidence="2 3" id="KW-0378">Hydrolase</keyword>
<dbReference type="Pfam" id="PF03061">
    <property type="entry name" value="4HBT"/>
    <property type="match status" value="1"/>
</dbReference>
<comment type="caution">
    <text evidence="5">The sequence shown here is derived from an EMBL/GenBank/DDBJ whole genome shotgun (WGS) entry which is preliminary data.</text>
</comment>
<dbReference type="InterPro" id="IPR029069">
    <property type="entry name" value="HotDog_dom_sf"/>
</dbReference>
<organism evidence="5 6">
    <name type="scientific">Candidatus Yanofskybacteria bacterium RIFCSPHIGHO2_01_FULL_41_53</name>
    <dbReference type="NCBI Taxonomy" id="1802663"/>
    <lineage>
        <taxon>Bacteria</taxon>
        <taxon>Candidatus Yanofskyibacteriota</taxon>
    </lineage>
</organism>
<reference evidence="5 6" key="1">
    <citation type="journal article" date="2016" name="Nat. Commun.">
        <title>Thousands of microbial genomes shed light on interconnected biogeochemical processes in an aquifer system.</title>
        <authorList>
            <person name="Anantharaman K."/>
            <person name="Brown C.T."/>
            <person name="Hug L.A."/>
            <person name="Sharon I."/>
            <person name="Castelle C.J."/>
            <person name="Probst A.J."/>
            <person name="Thomas B.C."/>
            <person name="Singh A."/>
            <person name="Wilkins M.J."/>
            <person name="Karaoz U."/>
            <person name="Brodie E.L."/>
            <person name="Williams K.H."/>
            <person name="Hubbard S.S."/>
            <person name="Banfield J.F."/>
        </authorList>
    </citation>
    <scope>NUCLEOTIDE SEQUENCE [LARGE SCALE GENOMIC DNA]</scope>
</reference>
<dbReference type="GO" id="GO:0005829">
    <property type="term" value="C:cytosol"/>
    <property type="evidence" value="ECO:0007669"/>
    <property type="project" value="TreeGrafter"/>
</dbReference>
<evidence type="ECO:0000313" key="5">
    <source>
        <dbReference type="EMBL" id="OGN00481.1"/>
    </source>
</evidence>
<dbReference type="PANTHER" id="PTHR11049:SF16">
    <property type="entry name" value="PROTEIN VDLD"/>
    <property type="match status" value="1"/>
</dbReference>
<dbReference type="SUPFAM" id="SSF54637">
    <property type="entry name" value="Thioesterase/thiol ester dehydrase-isomerase"/>
    <property type="match status" value="1"/>
</dbReference>
<proteinExistence type="inferred from homology"/>
<dbReference type="InterPro" id="IPR040170">
    <property type="entry name" value="Cytosol_ACT"/>
</dbReference>
<dbReference type="Gene3D" id="3.10.129.10">
    <property type="entry name" value="Hotdog Thioesterase"/>
    <property type="match status" value="1"/>
</dbReference>
<evidence type="ECO:0000256" key="3">
    <source>
        <dbReference type="PROSITE-ProRule" id="PRU01106"/>
    </source>
</evidence>
<dbReference type="GO" id="GO:0052816">
    <property type="term" value="F:long-chain fatty acyl-CoA hydrolase activity"/>
    <property type="evidence" value="ECO:0007669"/>
    <property type="project" value="TreeGrafter"/>
</dbReference>
<name>A0A1F8EI27_9BACT</name>
<feature type="domain" description="HotDog ACOT-type" evidence="4">
    <location>
        <begin position="9"/>
        <end position="120"/>
    </location>
</feature>
<dbReference type="PANTHER" id="PTHR11049">
    <property type="entry name" value="ACYL COENZYME A THIOESTER HYDROLASE"/>
    <property type="match status" value="1"/>
</dbReference>
<evidence type="ECO:0000259" key="4">
    <source>
        <dbReference type="PROSITE" id="PS51770"/>
    </source>
</evidence>
<evidence type="ECO:0000256" key="1">
    <source>
        <dbReference type="ARBA" id="ARBA00010458"/>
    </source>
</evidence>
<dbReference type="AlphaFoldDB" id="A0A1F8EI27"/>
<dbReference type="EMBL" id="MGJD01000021">
    <property type="protein sequence ID" value="OGN00481.1"/>
    <property type="molecule type" value="Genomic_DNA"/>
</dbReference>
<dbReference type="PROSITE" id="PS51770">
    <property type="entry name" value="HOTDOG_ACOT"/>
    <property type="match status" value="1"/>
</dbReference>
<dbReference type="Proteomes" id="UP000177117">
    <property type="component" value="Unassembled WGS sequence"/>
</dbReference>
<dbReference type="CDD" id="cd03442">
    <property type="entry name" value="BFIT_BACH"/>
    <property type="match status" value="1"/>
</dbReference>
<evidence type="ECO:0000256" key="2">
    <source>
        <dbReference type="ARBA" id="ARBA00022801"/>
    </source>
</evidence>
<evidence type="ECO:0000313" key="6">
    <source>
        <dbReference type="Proteomes" id="UP000177117"/>
    </source>
</evidence>
<comment type="similarity">
    <text evidence="1">Belongs to the acyl coenzyme A hydrolase family.</text>
</comment>
<dbReference type="GO" id="GO:0006637">
    <property type="term" value="P:acyl-CoA metabolic process"/>
    <property type="evidence" value="ECO:0007669"/>
    <property type="project" value="TreeGrafter"/>
</dbReference>
<dbReference type="InterPro" id="IPR006683">
    <property type="entry name" value="Thioestr_dom"/>
</dbReference>
<dbReference type="InterPro" id="IPR033120">
    <property type="entry name" value="HOTDOG_ACOT"/>
</dbReference>
<sequence>MKKVKKVSDSAVEDNKYQVFPGDLNDKGTLFGGRAMEVFDWVAGYVAMKHSNLMCVTKSNFIEFAAPSYEWEVLTFKASVNHVWRSSMEIGVKAFAENLKTGEVRHVISGYSVLVTVDPNDKKPIPVGVDLELSTADEIRRYHEADLRKKFWSGMRRKRP</sequence>
<protein>
    <recommendedName>
        <fullName evidence="4">HotDog ACOT-type domain-containing protein</fullName>
    </recommendedName>
</protein>